<keyword evidence="4" id="KW-1185">Reference proteome</keyword>
<feature type="region of interest" description="Disordered" evidence="1">
    <location>
        <begin position="1"/>
        <end position="22"/>
    </location>
</feature>
<dbReference type="InterPro" id="IPR014710">
    <property type="entry name" value="RmlC-like_jellyroll"/>
</dbReference>
<dbReference type="Gene3D" id="2.20.70.150">
    <property type="match status" value="1"/>
</dbReference>
<dbReference type="InterPro" id="IPR013096">
    <property type="entry name" value="Cupin_2"/>
</dbReference>
<evidence type="ECO:0000313" key="3">
    <source>
        <dbReference type="EMBL" id="SLJ99512.1"/>
    </source>
</evidence>
<dbReference type="Proteomes" id="UP000190989">
    <property type="component" value="Unassembled WGS sequence"/>
</dbReference>
<dbReference type="SUPFAM" id="SSF51182">
    <property type="entry name" value="RmlC-like cupins"/>
    <property type="match status" value="1"/>
</dbReference>
<evidence type="ECO:0000259" key="2">
    <source>
        <dbReference type="Pfam" id="PF07883"/>
    </source>
</evidence>
<organism evidence="3 4">
    <name type="scientific">Novosphingobium mathurense</name>
    <dbReference type="NCBI Taxonomy" id="428990"/>
    <lineage>
        <taxon>Bacteria</taxon>
        <taxon>Pseudomonadati</taxon>
        <taxon>Pseudomonadota</taxon>
        <taxon>Alphaproteobacteria</taxon>
        <taxon>Sphingomonadales</taxon>
        <taxon>Sphingomonadaceae</taxon>
        <taxon>Novosphingobium</taxon>
    </lineage>
</organism>
<dbReference type="InterPro" id="IPR047142">
    <property type="entry name" value="OryJ/VirC-like"/>
</dbReference>
<evidence type="ECO:0000256" key="1">
    <source>
        <dbReference type="SAM" id="MobiDB-lite"/>
    </source>
</evidence>
<dbReference type="AlphaFoldDB" id="A0A1U6HUN6"/>
<feature type="domain" description="Cupin type-2" evidence="2">
    <location>
        <begin position="82"/>
        <end position="148"/>
    </location>
</feature>
<dbReference type="InterPro" id="IPR011051">
    <property type="entry name" value="RmlC_Cupin_sf"/>
</dbReference>
<sequence>MSELLSDSGLPPVQRVVTGHDGNGRAVFRSEDCEPTRMIPSGDASFLTIWTTATVPADNNDETEGRDRTTGTTLEGGSVIRVVDMLPGKESPMHRTNSIDYGIVMKGEIELELEDGRKKTIREGGIIVQRGTNHLWRNTTDEVCRIAFILIEAPAYLHDGVPLDEAKPEQVDPVSNVVIDEV</sequence>
<evidence type="ECO:0000313" key="4">
    <source>
        <dbReference type="Proteomes" id="UP000190989"/>
    </source>
</evidence>
<protein>
    <submittedName>
        <fullName evidence="3">Cupin domain-containing protein</fullName>
    </submittedName>
</protein>
<dbReference type="CDD" id="cd02231">
    <property type="entry name" value="cupin_BLL6423-like"/>
    <property type="match status" value="1"/>
</dbReference>
<dbReference type="Gene3D" id="2.60.120.10">
    <property type="entry name" value="Jelly Rolls"/>
    <property type="match status" value="1"/>
</dbReference>
<dbReference type="EMBL" id="FVZE01000003">
    <property type="protein sequence ID" value="SLJ99512.1"/>
    <property type="molecule type" value="Genomic_DNA"/>
</dbReference>
<reference evidence="4" key="1">
    <citation type="submission" date="2017-02" db="EMBL/GenBank/DDBJ databases">
        <authorList>
            <person name="Varghese N."/>
            <person name="Submissions S."/>
        </authorList>
    </citation>
    <scope>NUCLEOTIDE SEQUENCE [LARGE SCALE GENOMIC DNA]</scope>
    <source>
        <strain evidence="4">SM117</strain>
    </source>
</reference>
<dbReference type="PANTHER" id="PTHR36156:SF2">
    <property type="entry name" value="CUPIN TYPE-2 DOMAIN-CONTAINING PROTEIN"/>
    <property type="match status" value="1"/>
</dbReference>
<accession>A0A1U6HUN6</accession>
<proteinExistence type="predicted"/>
<gene>
    <name evidence="3" type="ORF">SAMN06295987_103105</name>
</gene>
<name>A0A1U6HUN6_9SPHN</name>
<dbReference type="PANTHER" id="PTHR36156">
    <property type="entry name" value="SLR2101 PROTEIN"/>
    <property type="match status" value="1"/>
</dbReference>
<dbReference type="STRING" id="428990.SAMN06295987_103105"/>
<dbReference type="Pfam" id="PF07883">
    <property type="entry name" value="Cupin_2"/>
    <property type="match status" value="1"/>
</dbReference>
<dbReference type="RefSeq" id="WP_054947540.1">
    <property type="nucleotide sequence ID" value="NZ_FVZE01000003.1"/>
</dbReference>